<keyword evidence="3" id="KW-1185">Reference proteome</keyword>
<sequence>MKQRIVLVVGDKFSAYVQGKDAITYSNLRGLLSLSIPLVPGQGRTVLVPGQGLSDENVRQLLEQAAQSPNLSQFDFTLWHSLPPRAPATLTHKHRPENTLISVPVRQTADCFTMHLLIDEQCELMQDHQSGQHVQGMILIEAARQGMLAVVEQYFLPDNEVDYAFVLNDMSVKYNNFAFPVSATIECRILEQSTDNPRKLSFVTEAVVQQCGMDVSSLTFTFAAMDKARIGKREATMAAKAQQAHLAFVDGQLQAQSAAAAYADMLQRVDNF</sequence>
<dbReference type="Proteomes" id="UP000273643">
    <property type="component" value="Unassembled WGS sequence"/>
</dbReference>
<gene>
    <name evidence="2" type="ORF">EDC38_0208</name>
</gene>
<evidence type="ECO:0000313" key="3">
    <source>
        <dbReference type="Proteomes" id="UP000273643"/>
    </source>
</evidence>
<protein>
    <submittedName>
        <fullName evidence="2">A-factor biosynthesis hotdog protein</fullName>
    </submittedName>
</protein>
<evidence type="ECO:0000259" key="1">
    <source>
        <dbReference type="Pfam" id="PF03756"/>
    </source>
</evidence>
<proteinExistence type="predicted"/>
<dbReference type="OrthoDB" id="7838374at2"/>
<feature type="domain" description="A-factor biosynthesis hotdog" evidence="1">
    <location>
        <begin position="92"/>
        <end position="222"/>
    </location>
</feature>
<evidence type="ECO:0000313" key="2">
    <source>
        <dbReference type="EMBL" id="ROQ19623.1"/>
    </source>
</evidence>
<dbReference type="RefSeq" id="WP_123636953.1">
    <property type="nucleotide sequence ID" value="NZ_RJUK01000001.1"/>
</dbReference>
<dbReference type="EMBL" id="RJUK01000001">
    <property type="protein sequence ID" value="ROQ19623.1"/>
    <property type="molecule type" value="Genomic_DNA"/>
</dbReference>
<reference evidence="2 3" key="1">
    <citation type="submission" date="2018-11" db="EMBL/GenBank/DDBJ databases">
        <title>Genomic Encyclopedia of Type Strains, Phase IV (KMG-IV): sequencing the most valuable type-strain genomes for metagenomic binning, comparative biology and taxonomic classification.</title>
        <authorList>
            <person name="Goeker M."/>
        </authorList>
    </citation>
    <scope>NUCLEOTIDE SEQUENCE [LARGE SCALE GENOMIC DNA]</scope>
    <source>
        <strain evidence="2 3">DSM 16974</strain>
    </source>
</reference>
<dbReference type="AlphaFoldDB" id="A0A3N1NTX3"/>
<dbReference type="Pfam" id="PF03756">
    <property type="entry name" value="AfsA"/>
    <property type="match status" value="1"/>
</dbReference>
<comment type="caution">
    <text evidence="2">The sequence shown here is derived from an EMBL/GenBank/DDBJ whole genome shotgun (WGS) entry which is preliminary data.</text>
</comment>
<organism evidence="2 3">
    <name type="scientific">Marinimicrobium koreense</name>
    <dbReference type="NCBI Taxonomy" id="306545"/>
    <lineage>
        <taxon>Bacteria</taxon>
        <taxon>Pseudomonadati</taxon>
        <taxon>Pseudomonadota</taxon>
        <taxon>Gammaproteobacteria</taxon>
        <taxon>Cellvibrionales</taxon>
        <taxon>Cellvibrionaceae</taxon>
        <taxon>Marinimicrobium</taxon>
    </lineage>
</organism>
<dbReference type="InterPro" id="IPR005509">
    <property type="entry name" value="AfsA_hotdog_dom"/>
</dbReference>
<accession>A0A3N1NTX3</accession>
<name>A0A3N1NTX3_9GAMM</name>